<dbReference type="InterPro" id="IPR002586">
    <property type="entry name" value="CobQ/CobB/MinD/ParA_Nub-bd_dom"/>
</dbReference>
<keyword evidence="9" id="KW-0315">Glutamine amidotransferase</keyword>
<name>A0A369AIJ0_9BURK</name>
<keyword evidence="6" id="KW-0547">Nucleotide-binding</keyword>
<dbReference type="SUPFAM" id="SSF52317">
    <property type="entry name" value="Class I glutamine amidotransferase-like"/>
    <property type="match status" value="1"/>
</dbReference>
<evidence type="ECO:0000256" key="8">
    <source>
        <dbReference type="ARBA" id="ARBA00022842"/>
    </source>
</evidence>
<dbReference type="NCBIfam" id="NF002204">
    <property type="entry name" value="PRK01077.1"/>
    <property type="match status" value="1"/>
</dbReference>
<dbReference type="SUPFAM" id="SSF52540">
    <property type="entry name" value="P-loop containing nucleoside triphosphate hydrolases"/>
    <property type="match status" value="1"/>
</dbReference>
<comment type="similarity">
    <text evidence="3">Belongs to the CobB/CobQ family. CobQ subfamily.</text>
</comment>
<keyword evidence="7" id="KW-0067">ATP-binding</keyword>
<evidence type="ECO:0000259" key="10">
    <source>
        <dbReference type="Pfam" id="PF01656"/>
    </source>
</evidence>
<evidence type="ECO:0000313" key="13">
    <source>
        <dbReference type="Proteomes" id="UP000252174"/>
    </source>
</evidence>
<dbReference type="InterPro" id="IPR027417">
    <property type="entry name" value="P-loop_NTPase"/>
</dbReference>
<dbReference type="GO" id="GO:0009236">
    <property type="term" value="P:cobalamin biosynthetic process"/>
    <property type="evidence" value="ECO:0007669"/>
    <property type="project" value="UniProtKB-KW"/>
</dbReference>
<keyword evidence="8" id="KW-0460">Magnesium</keyword>
<sequence>MHRALSELDMADMADMADMGQGAVARCPAVLVTAPASGQGKTTITAALARLHARQGRRVRVFKCGPDFLDPFWHELASGAPVYQLDLWMTGEADCRARLHAAAQEADLIIVEGVMGLYDGEPSAADLALRFGLPVLAVIDAGAMAGTFGAVAYGLQHYRAGLRWAGVLANRVGSERHAGMLQASLQNPAHWLGALLRNPALTLPERHLGLVAATELGDAMARLDAAADALAATPLGQMDAVQLGAWAVDFPAPAARPVAPLLAGRTVAVARDAAFCFIYAANVQTLEQLGARVVFFSPLADAALPPCDAVWLPGGYPELHAAQLHANQPLRADLHAHVQAGKPLWAECGGMVALMDSIRQPDGRVQPLWGLLSGEVSMHTRLAALGPQQLVWQGHCLRGHTFHYSTCSSSAREVARTAAPGAAPRAKVREVGEALYRHGSIHASYFHAWFASAPQAVALLFGAAGADCVADAEKAACP</sequence>
<accession>A0A369AIJ0</accession>
<proteinExistence type="inferred from homology"/>
<evidence type="ECO:0000256" key="7">
    <source>
        <dbReference type="ARBA" id="ARBA00022840"/>
    </source>
</evidence>
<dbReference type="Pfam" id="PF01656">
    <property type="entry name" value="CbiA"/>
    <property type="match status" value="1"/>
</dbReference>
<dbReference type="InterPro" id="IPR004484">
    <property type="entry name" value="CbiA/CobB_synth"/>
</dbReference>
<dbReference type="Proteomes" id="UP000252174">
    <property type="component" value="Unassembled WGS sequence"/>
</dbReference>
<dbReference type="PROSITE" id="PS51274">
    <property type="entry name" value="GATASE_COBBQ"/>
    <property type="match status" value="1"/>
</dbReference>
<dbReference type="GO" id="GO:0005524">
    <property type="term" value="F:ATP binding"/>
    <property type="evidence" value="ECO:0007669"/>
    <property type="project" value="UniProtKB-KW"/>
</dbReference>
<gene>
    <name evidence="12" type="ORF">DFR45_1075</name>
</gene>
<evidence type="ECO:0000256" key="2">
    <source>
        <dbReference type="ARBA" id="ARBA00004953"/>
    </source>
</evidence>
<feature type="domain" description="CobB/CobQ-like glutamine amidotransferase" evidence="11">
    <location>
        <begin position="266"/>
        <end position="453"/>
    </location>
</feature>
<keyword evidence="5" id="KW-0436">Ligase</keyword>
<comment type="caution">
    <text evidence="12">The sequence shown here is derived from an EMBL/GenBank/DDBJ whole genome shotgun (WGS) entry which is preliminary data.</text>
</comment>
<reference evidence="12 13" key="1">
    <citation type="submission" date="2018-07" db="EMBL/GenBank/DDBJ databases">
        <title>Genomic Encyclopedia of Type Strains, Phase IV (KMG-IV): sequencing the most valuable type-strain genomes for metagenomic binning, comparative biology and taxonomic classification.</title>
        <authorList>
            <person name="Goeker M."/>
        </authorList>
    </citation>
    <scope>NUCLEOTIDE SEQUENCE [LARGE SCALE GENOMIC DNA]</scope>
    <source>
        <strain evidence="12 13">DSM 100911</strain>
    </source>
</reference>
<keyword evidence="4" id="KW-0169">Cobalamin biosynthesis</keyword>
<dbReference type="PANTHER" id="PTHR43873">
    <property type="entry name" value="COBYRINATE A,C-DIAMIDE SYNTHASE"/>
    <property type="match status" value="1"/>
</dbReference>
<evidence type="ECO:0000256" key="4">
    <source>
        <dbReference type="ARBA" id="ARBA00022573"/>
    </source>
</evidence>
<evidence type="ECO:0000256" key="3">
    <source>
        <dbReference type="ARBA" id="ARBA00006205"/>
    </source>
</evidence>
<keyword evidence="13" id="KW-1185">Reference proteome</keyword>
<dbReference type="NCBIfam" id="TIGR00379">
    <property type="entry name" value="cobB"/>
    <property type="match status" value="1"/>
</dbReference>
<evidence type="ECO:0000256" key="5">
    <source>
        <dbReference type="ARBA" id="ARBA00022598"/>
    </source>
</evidence>
<comment type="cofactor">
    <cofactor evidence="1">
        <name>Mg(2+)</name>
        <dbReference type="ChEBI" id="CHEBI:18420"/>
    </cofactor>
</comment>
<dbReference type="GO" id="GO:0042242">
    <property type="term" value="F:cobyrinic acid a,c-diamide synthase activity"/>
    <property type="evidence" value="ECO:0007669"/>
    <property type="project" value="InterPro"/>
</dbReference>
<dbReference type="EMBL" id="QPJU01000007">
    <property type="protein sequence ID" value="RCX08925.1"/>
    <property type="molecule type" value="Genomic_DNA"/>
</dbReference>
<comment type="pathway">
    <text evidence="2">Cofactor biosynthesis; adenosylcobalamin biosynthesis.</text>
</comment>
<evidence type="ECO:0000256" key="6">
    <source>
        <dbReference type="ARBA" id="ARBA00022741"/>
    </source>
</evidence>
<organism evidence="12 13">
    <name type="scientific">Extensimonas vulgaris</name>
    <dbReference type="NCBI Taxonomy" id="1031594"/>
    <lineage>
        <taxon>Bacteria</taxon>
        <taxon>Pseudomonadati</taxon>
        <taxon>Pseudomonadota</taxon>
        <taxon>Betaproteobacteria</taxon>
        <taxon>Burkholderiales</taxon>
        <taxon>Comamonadaceae</taxon>
        <taxon>Extensimonas</taxon>
    </lineage>
</organism>
<dbReference type="AlphaFoldDB" id="A0A369AIJ0"/>
<protein>
    <submittedName>
        <fullName evidence="12">Hydrogenobyrinic acid a,c-diamide synthase (Glutamine-hydrolysing) /cobyrinate a,c-diamide synthase</fullName>
    </submittedName>
</protein>
<dbReference type="CDD" id="cd03130">
    <property type="entry name" value="GATase1_CobB"/>
    <property type="match status" value="1"/>
</dbReference>
<dbReference type="InterPro" id="IPR029062">
    <property type="entry name" value="Class_I_gatase-like"/>
</dbReference>
<evidence type="ECO:0000313" key="12">
    <source>
        <dbReference type="EMBL" id="RCX08925.1"/>
    </source>
</evidence>
<dbReference type="Gene3D" id="3.40.50.300">
    <property type="entry name" value="P-loop containing nucleotide triphosphate hydrolases"/>
    <property type="match status" value="1"/>
</dbReference>
<evidence type="ECO:0000256" key="9">
    <source>
        <dbReference type="ARBA" id="ARBA00022962"/>
    </source>
</evidence>
<evidence type="ECO:0000259" key="11">
    <source>
        <dbReference type="Pfam" id="PF07685"/>
    </source>
</evidence>
<dbReference type="CDD" id="cd05388">
    <property type="entry name" value="CobB_N"/>
    <property type="match status" value="1"/>
</dbReference>
<dbReference type="Pfam" id="PF07685">
    <property type="entry name" value="GATase_3"/>
    <property type="match status" value="1"/>
</dbReference>
<feature type="domain" description="CobQ/CobB/MinD/ParA nucleotide binding" evidence="10">
    <location>
        <begin position="31"/>
        <end position="208"/>
    </location>
</feature>
<dbReference type="Gene3D" id="3.40.50.880">
    <property type="match status" value="1"/>
</dbReference>
<dbReference type="PANTHER" id="PTHR43873:SF1">
    <property type="entry name" value="COBYRINATE A,C-DIAMIDE SYNTHASE"/>
    <property type="match status" value="1"/>
</dbReference>
<evidence type="ECO:0000256" key="1">
    <source>
        <dbReference type="ARBA" id="ARBA00001946"/>
    </source>
</evidence>
<dbReference type="InterPro" id="IPR011698">
    <property type="entry name" value="GATase_3"/>
</dbReference>